<evidence type="ECO:0000313" key="8">
    <source>
        <dbReference type="EMBL" id="APB30499.1"/>
    </source>
</evidence>
<feature type="transmembrane region" description="Helical" evidence="6">
    <location>
        <begin position="17"/>
        <end position="35"/>
    </location>
</feature>
<feature type="transmembrane region" description="Helical" evidence="6">
    <location>
        <begin position="55"/>
        <end position="82"/>
    </location>
</feature>
<feature type="transmembrane region" description="Helical" evidence="6">
    <location>
        <begin position="526"/>
        <end position="548"/>
    </location>
</feature>
<dbReference type="OrthoDB" id="1705903at2"/>
<organism evidence="8 9">
    <name type="scientific">Vagococcus teuberi</name>
    <dbReference type="NCBI Taxonomy" id="519472"/>
    <lineage>
        <taxon>Bacteria</taxon>
        <taxon>Bacillati</taxon>
        <taxon>Bacillota</taxon>
        <taxon>Bacilli</taxon>
        <taxon>Lactobacillales</taxon>
        <taxon>Enterococcaceae</taxon>
        <taxon>Vagococcus</taxon>
    </lineage>
</organism>
<accession>A0A1J0A3K0</accession>
<dbReference type="InterPro" id="IPR003838">
    <property type="entry name" value="ABC3_permease_C"/>
</dbReference>
<dbReference type="PIRSF" id="PIRSF018968">
    <property type="entry name" value="ABC_permease_BceB"/>
    <property type="match status" value="1"/>
</dbReference>
<dbReference type="Proteomes" id="UP000191200">
    <property type="component" value="Chromosome"/>
</dbReference>
<dbReference type="Pfam" id="PF02687">
    <property type="entry name" value="FtsX"/>
    <property type="match status" value="1"/>
</dbReference>
<dbReference type="InterPro" id="IPR027022">
    <property type="entry name" value="ABC_permease_BceB-typ"/>
</dbReference>
<dbReference type="InterPro" id="IPR052536">
    <property type="entry name" value="ABC-4_Integral_Memb_Prot"/>
</dbReference>
<gene>
    <name evidence="8" type="ORF">BHY08_00855</name>
</gene>
<keyword evidence="5 6" id="KW-0472">Membrane</keyword>
<feature type="transmembrane region" description="Helical" evidence="6">
    <location>
        <begin position="284"/>
        <end position="305"/>
    </location>
</feature>
<feature type="transmembrane region" description="Helical" evidence="6">
    <location>
        <begin position="229"/>
        <end position="255"/>
    </location>
</feature>
<dbReference type="AlphaFoldDB" id="A0A1J0A3K0"/>
<dbReference type="RefSeq" id="WP_071456066.1">
    <property type="nucleotide sequence ID" value="NZ_CP017267.1"/>
</dbReference>
<comment type="similarity">
    <text evidence="6">Belongs to the ABC-4 integral membrane protein family.</text>
</comment>
<evidence type="ECO:0000313" key="9">
    <source>
        <dbReference type="Proteomes" id="UP000191200"/>
    </source>
</evidence>
<comment type="subcellular location">
    <subcellularLocation>
        <location evidence="1 6">Cell membrane</location>
        <topology evidence="1 6">Multi-pass membrane protein</topology>
    </subcellularLocation>
</comment>
<evidence type="ECO:0000256" key="1">
    <source>
        <dbReference type="ARBA" id="ARBA00004651"/>
    </source>
</evidence>
<feature type="transmembrane region" description="Helical" evidence="6">
    <location>
        <begin position="198"/>
        <end position="217"/>
    </location>
</feature>
<feature type="domain" description="ABC3 transporter permease C-terminal" evidence="7">
    <location>
        <begin position="62"/>
        <end position="169"/>
    </location>
</feature>
<reference evidence="8 9" key="1">
    <citation type="submission" date="2016-09" db="EMBL/GenBank/DDBJ databases">
        <title>Vagococcus teuberi sp. nov., isolated from the Malian artisanal sour milk fene.</title>
        <authorList>
            <person name="Wullschleger S."/>
            <person name="Seifert C."/>
            <person name="Baumgartner S."/>
            <person name="Lacroix C."/>
            <person name="Bonfoh B."/>
            <person name="Stevens M.J."/>
            <person name="Meile L."/>
        </authorList>
    </citation>
    <scope>NUCLEOTIDE SEQUENCE [LARGE SCALE GENOMIC DNA]</scope>
    <source>
        <strain evidence="8 9">DSM 21459</strain>
    </source>
</reference>
<evidence type="ECO:0000256" key="2">
    <source>
        <dbReference type="ARBA" id="ARBA00022475"/>
    </source>
</evidence>
<dbReference type="KEGG" id="vte:BHY08_00855"/>
<feature type="transmembrane region" description="Helical" evidence="6">
    <location>
        <begin position="150"/>
        <end position="170"/>
    </location>
</feature>
<name>A0A1J0A3K0_9ENTE</name>
<feature type="transmembrane region" description="Helical" evidence="6">
    <location>
        <begin position="103"/>
        <end position="130"/>
    </location>
</feature>
<keyword evidence="6" id="KW-0813">Transport</keyword>
<dbReference type="PANTHER" id="PTHR46795">
    <property type="entry name" value="ABC TRANSPORTER PERMEASE-RELATED-RELATED"/>
    <property type="match status" value="1"/>
</dbReference>
<keyword evidence="2 6" id="KW-1003">Cell membrane</keyword>
<evidence type="ECO:0000256" key="3">
    <source>
        <dbReference type="ARBA" id="ARBA00022692"/>
    </source>
</evidence>
<dbReference type="STRING" id="519472.BHY08_00855"/>
<feature type="transmembrane region" description="Helical" evidence="6">
    <location>
        <begin position="482"/>
        <end position="505"/>
    </location>
</feature>
<dbReference type="GO" id="GO:0055085">
    <property type="term" value="P:transmembrane transport"/>
    <property type="evidence" value="ECO:0007669"/>
    <property type="project" value="UniProtKB-UniRule"/>
</dbReference>
<keyword evidence="9" id="KW-1185">Reference proteome</keyword>
<evidence type="ECO:0000256" key="6">
    <source>
        <dbReference type="PIRNR" id="PIRNR018968"/>
    </source>
</evidence>
<evidence type="ECO:0000256" key="5">
    <source>
        <dbReference type="ARBA" id="ARBA00023136"/>
    </source>
</evidence>
<proteinExistence type="inferred from homology"/>
<dbReference type="GO" id="GO:0005886">
    <property type="term" value="C:plasma membrane"/>
    <property type="evidence" value="ECO:0007669"/>
    <property type="project" value="UniProtKB-SubCell"/>
</dbReference>
<feature type="transmembrane region" description="Helical" evidence="6">
    <location>
        <begin position="568"/>
        <end position="590"/>
    </location>
</feature>
<protein>
    <submittedName>
        <fullName evidence="8">Permease</fullName>
    </submittedName>
</protein>
<dbReference type="PANTHER" id="PTHR46795:SF3">
    <property type="entry name" value="ABC TRANSPORTER PERMEASE"/>
    <property type="match status" value="1"/>
</dbReference>
<evidence type="ECO:0000259" key="7">
    <source>
        <dbReference type="Pfam" id="PF02687"/>
    </source>
</evidence>
<sequence>MIWKLSMTGIKSRLRDYMILFSGLIIASAIFYMFQSLATNKAFLEGNTSISMATLIFQLGTILLTIITIVYILYANSFLMTLRQRTYAMLMMLGAKTKKIAQIIFLETFIIGLSATLIGILLGVCLTYVVNYFLMSQLEIVVTGFSPFNLLAIVWTLSIFSILFIITSLINSSSVMSKQILQLLNEQSTTKKLVRRPILSILEAIFGSLSLGLGYYMLDNIQTYKLFSIEVALVTIVIGSYCLFHAIAIVVLSLMKNIDSISMKKLTNFTLSQLTFRIREYTQILTMVSILFALAMGAITVGLAFRSQPIKIANNSETYDLVLNNSDKINQKQINDLDINFDAKYSQKEDSNTLYYNSDEFNKQPLQDKNIDSQKINEYTGNQLKENQDGITILKKYMTPDQRNKEIKFISNAEFNILNLPKTNLELIKVVNFKDSLPQIKKLVLENNRNNPSMNSNNEMDNVSQKYETYQTINSISAGFQFMGFFLGLAFLTMLASCLMFKILSSANTDKARFQMLRKIGTRQSLLKKAVIQEIGVLFFLPGILGIIHVLFGLQMFKEFISNPYEGIWIPFSIFIFLYTIYYVLTVVLYSSIVIPKELDDY</sequence>
<dbReference type="EMBL" id="CP017267">
    <property type="protein sequence ID" value="APB30499.1"/>
    <property type="molecule type" value="Genomic_DNA"/>
</dbReference>
<evidence type="ECO:0000256" key="4">
    <source>
        <dbReference type="ARBA" id="ARBA00022989"/>
    </source>
</evidence>
<keyword evidence="4 6" id="KW-1133">Transmembrane helix</keyword>
<keyword evidence="3 6" id="KW-0812">Transmembrane</keyword>